<feature type="compositionally biased region" description="Basic and acidic residues" evidence="1">
    <location>
        <begin position="360"/>
        <end position="385"/>
    </location>
</feature>
<gene>
    <name evidence="2" type="ORF">HC176_08805</name>
</gene>
<dbReference type="PANTHER" id="PTHR38758:SF1">
    <property type="entry name" value="PROTEIN, PUTATIVE-RELATED"/>
    <property type="match status" value="1"/>
</dbReference>
<feature type="region of interest" description="Disordered" evidence="1">
    <location>
        <begin position="530"/>
        <end position="578"/>
    </location>
</feature>
<dbReference type="Proteomes" id="UP000760545">
    <property type="component" value="Unassembled WGS sequence"/>
</dbReference>
<feature type="region of interest" description="Disordered" evidence="1">
    <location>
        <begin position="324"/>
        <end position="385"/>
    </location>
</feature>
<feature type="region of interest" description="Disordered" evidence="1">
    <location>
        <begin position="493"/>
        <end position="512"/>
    </location>
</feature>
<feature type="region of interest" description="Disordered" evidence="1">
    <location>
        <begin position="601"/>
        <end position="630"/>
    </location>
</feature>
<proteinExistence type="predicted"/>
<evidence type="ECO:0000256" key="1">
    <source>
        <dbReference type="SAM" id="MobiDB-lite"/>
    </source>
</evidence>
<feature type="compositionally biased region" description="Basic residues" evidence="1">
    <location>
        <begin position="324"/>
        <end position="335"/>
    </location>
</feature>
<dbReference type="RefSeq" id="WP_167917827.1">
    <property type="nucleotide sequence ID" value="NZ_JAAVJS010000010.1"/>
</dbReference>
<comment type="caution">
    <text evidence="2">The sequence shown here is derived from an EMBL/GenBank/DDBJ whole genome shotgun (WGS) entry which is preliminary data.</text>
</comment>
<evidence type="ECO:0000313" key="3">
    <source>
        <dbReference type="Proteomes" id="UP000760545"/>
    </source>
</evidence>
<reference evidence="2 3" key="1">
    <citation type="submission" date="2020-03" db="EMBL/GenBank/DDBJ databases">
        <title>Tamlana sp. nov, isolated from XXX.</title>
        <authorList>
            <person name="Cao W.R."/>
        </authorList>
    </citation>
    <scope>NUCLEOTIDE SEQUENCE [LARGE SCALE GENOMIC DNA]</scope>
    <source>
        <strain evidence="2 3">HST1-43</strain>
    </source>
</reference>
<evidence type="ECO:0000313" key="2">
    <source>
        <dbReference type="EMBL" id="NJX15588.1"/>
    </source>
</evidence>
<dbReference type="InterPro" id="IPR019861">
    <property type="entry name" value="PorP/SprF_Bacteroidetes"/>
</dbReference>
<name>A0ABX1DF25_9FLAO</name>
<accession>A0ABX1DF25</accession>
<dbReference type="PANTHER" id="PTHR38758">
    <property type="entry name" value="PUTATIVE-RELATED"/>
    <property type="match status" value="1"/>
</dbReference>
<protein>
    <submittedName>
        <fullName evidence="2">PorP/SprF family type IX secretion system membrane protein</fullName>
    </submittedName>
</protein>
<feature type="compositionally biased region" description="Polar residues" evidence="1">
    <location>
        <begin position="336"/>
        <end position="359"/>
    </location>
</feature>
<keyword evidence="3" id="KW-1185">Reference proteome</keyword>
<dbReference type="NCBIfam" id="TIGR03519">
    <property type="entry name" value="T9SS_PorP_fam"/>
    <property type="match status" value="1"/>
</dbReference>
<sequence>MIKRALHIILFFCFLQQLYPQNGDGVVAFDIPVRNSLKFNRHIINPTFSFVREQNKYLSFNNKREWVQFDDAPQTYLFGYAGRFDENIGAGLSLFQQNYGVMTTFGGVANFAYNAVFDRESNLTFGLNLGFYKSGINEGNVVTNFPDSSLDDVPSHSVITVNPGINYGTGFFDFGVSINNLVSYNLSESKMIEDNPKQGIQGHIMYTGYVDSRGFFDESRFTGLLRSEFRKEETIIAGTVMLMVPKGIWAQAGYNTLYGMSAGLGLNITSQIAIEYNYENAMGDLSSFGNSHDITVAYKFKNRYRYSYNGDDDEQALLIPKRKTSRRTVARKRVSRPQTRTRQQVAKTNTNSTKQSDNVSEFKNEEVKEEQARLAEEARAKAEQEEQARLAEEARAKAEQEEQARLAEEARAKAEQEEQVRLVEEARAKAEQEEQARLVEEARAKAEQEEQVRLVEEARAKAEQEEQVRLVEEARAKAEQEEQARLVEVARVKAEQEEQTRLDEEARVKAEQEEQVRLAEAARIKAEQEEQARLAEAARVKAEQEEQARLAEAARVKAEKEEQARLAEEARVKAEQEEQARLAEEARVKAEQEEQARLAEEARVKAEQEEHARLAEEAKAKSENEEDPKIETEQLEPIVVDAATQEMSDLAKSSTVIETEQQALLEQLVEKVAIKQKDLEDLKKENDLSEQGIYQEPKAFKSVSAENAALEALKAEMDNAITIQNEKISELEALYQDRFKKTRDKNDTLGQSYLKTISSLKQEQAKIVQSKEDLYTTLSEIKVATEIERKRRIKRALYDNQEDRYNKDRAALQRIKKFTKPSDVALTSEDFDSGEELSNIQIVKDVAHADKGYYLVVAVHSDVNKRDDFLTKAVAAGRTDINFFFDVNTSKYYIYYEKFDDVNRARLAIENKGTEPYNSKMSMVKIEK</sequence>
<dbReference type="EMBL" id="JAAVJS010000010">
    <property type="protein sequence ID" value="NJX15588.1"/>
    <property type="molecule type" value="Genomic_DNA"/>
</dbReference>
<dbReference type="Pfam" id="PF11751">
    <property type="entry name" value="PorP_SprF"/>
    <property type="match status" value="1"/>
</dbReference>
<organism evidence="2 3">
    <name type="scientific">Tamlana crocina</name>
    <dbReference type="NCBI Taxonomy" id="393006"/>
    <lineage>
        <taxon>Bacteria</taxon>
        <taxon>Pseudomonadati</taxon>
        <taxon>Bacteroidota</taxon>
        <taxon>Flavobacteriia</taxon>
        <taxon>Flavobacteriales</taxon>
        <taxon>Flavobacteriaceae</taxon>
        <taxon>Tamlana</taxon>
    </lineage>
</organism>